<dbReference type="InterPro" id="IPR001647">
    <property type="entry name" value="HTH_TetR"/>
</dbReference>
<evidence type="ECO:0000313" key="8">
    <source>
        <dbReference type="Proteomes" id="UP000321798"/>
    </source>
</evidence>
<dbReference type="GO" id="GO:0003700">
    <property type="term" value="F:DNA-binding transcription factor activity"/>
    <property type="evidence" value="ECO:0007669"/>
    <property type="project" value="TreeGrafter"/>
</dbReference>
<dbReference type="InterPro" id="IPR009057">
    <property type="entry name" value="Homeodomain-like_sf"/>
</dbReference>
<dbReference type="RefSeq" id="WP_146951653.1">
    <property type="nucleotide sequence ID" value="NZ_BAABBJ010000015.1"/>
</dbReference>
<comment type="caution">
    <text evidence="7">The sequence shown here is derived from an EMBL/GenBank/DDBJ whole genome shotgun (WGS) entry which is preliminary data.</text>
</comment>
<evidence type="ECO:0000313" key="7">
    <source>
        <dbReference type="EMBL" id="GEP67865.1"/>
    </source>
</evidence>
<accession>A0A512P9J3</accession>
<keyword evidence="8" id="KW-1185">Reference proteome</keyword>
<evidence type="ECO:0000256" key="5">
    <source>
        <dbReference type="SAM" id="MobiDB-lite"/>
    </source>
</evidence>
<evidence type="ECO:0000256" key="2">
    <source>
        <dbReference type="ARBA" id="ARBA00023125"/>
    </source>
</evidence>
<dbReference type="OrthoDB" id="3172830at2"/>
<feature type="domain" description="HTH tetR-type" evidence="6">
    <location>
        <begin position="35"/>
        <end position="95"/>
    </location>
</feature>
<dbReference type="Pfam" id="PF00440">
    <property type="entry name" value="TetR_N"/>
    <property type="match status" value="1"/>
</dbReference>
<feature type="DNA-binding region" description="H-T-H motif" evidence="4">
    <location>
        <begin position="58"/>
        <end position="77"/>
    </location>
</feature>
<gene>
    <name evidence="7" type="ORF">CSO01_05800</name>
</gene>
<organism evidence="7 8">
    <name type="scientific">Cellulomonas soli</name>
    <dbReference type="NCBI Taxonomy" id="931535"/>
    <lineage>
        <taxon>Bacteria</taxon>
        <taxon>Bacillati</taxon>
        <taxon>Actinomycetota</taxon>
        <taxon>Actinomycetes</taxon>
        <taxon>Micrococcales</taxon>
        <taxon>Cellulomonadaceae</taxon>
        <taxon>Cellulomonas</taxon>
    </lineage>
</organism>
<dbReference type="AlphaFoldDB" id="A0A512P9J3"/>
<dbReference type="SUPFAM" id="SSF46689">
    <property type="entry name" value="Homeodomain-like"/>
    <property type="match status" value="1"/>
</dbReference>
<protein>
    <submittedName>
        <fullName evidence="7">TetR family transcriptional regulator</fullName>
    </submittedName>
</protein>
<feature type="compositionally biased region" description="Low complexity" evidence="5">
    <location>
        <begin position="1"/>
        <end position="19"/>
    </location>
</feature>
<dbReference type="Proteomes" id="UP000321798">
    <property type="component" value="Unassembled WGS sequence"/>
</dbReference>
<dbReference type="SUPFAM" id="SSF48498">
    <property type="entry name" value="Tetracyclin repressor-like, C-terminal domain"/>
    <property type="match status" value="1"/>
</dbReference>
<name>A0A512P9J3_9CELL</name>
<dbReference type="PRINTS" id="PR00455">
    <property type="entry name" value="HTHTETR"/>
</dbReference>
<dbReference type="PROSITE" id="PS50977">
    <property type="entry name" value="HTH_TETR_2"/>
    <property type="match status" value="1"/>
</dbReference>
<dbReference type="EMBL" id="BKAL01000002">
    <property type="protein sequence ID" value="GEP67865.1"/>
    <property type="molecule type" value="Genomic_DNA"/>
</dbReference>
<dbReference type="InterPro" id="IPR050109">
    <property type="entry name" value="HTH-type_TetR-like_transc_reg"/>
</dbReference>
<evidence type="ECO:0000256" key="1">
    <source>
        <dbReference type="ARBA" id="ARBA00023015"/>
    </source>
</evidence>
<dbReference type="PANTHER" id="PTHR30055:SF238">
    <property type="entry name" value="MYCOFACTOCIN BIOSYNTHESIS TRANSCRIPTIONAL REGULATOR MFTR-RELATED"/>
    <property type="match status" value="1"/>
</dbReference>
<keyword evidence="2 4" id="KW-0238">DNA-binding</keyword>
<sequence>MDPLVTAPADPVAAPAVGPSTDTAPRRAGRRERGTGVREQILDAAVALIAERGFGATSVDDIASAAGVAKGSVFYNFGSKSALFETVLVEGIERLTTAMREAVDGLHGRAAVESLVGALLTRIREHPDFAKVLVAEVFRTGRDWQESIRVVHDEAIGTFAAVVAEEWPERDATLTGAAMFGAAVVAGLSWLVFQPQRPLDEVRAAVLDAVH</sequence>
<dbReference type="InterPro" id="IPR036271">
    <property type="entry name" value="Tet_transcr_reg_TetR-rel_C_sf"/>
</dbReference>
<keyword evidence="3" id="KW-0804">Transcription</keyword>
<evidence type="ECO:0000256" key="4">
    <source>
        <dbReference type="PROSITE-ProRule" id="PRU00335"/>
    </source>
</evidence>
<feature type="region of interest" description="Disordered" evidence="5">
    <location>
        <begin position="1"/>
        <end position="35"/>
    </location>
</feature>
<evidence type="ECO:0000259" key="6">
    <source>
        <dbReference type="PROSITE" id="PS50977"/>
    </source>
</evidence>
<reference evidence="7 8" key="1">
    <citation type="submission" date="2019-07" db="EMBL/GenBank/DDBJ databases">
        <title>Whole genome shotgun sequence of Cellulomonas soli NBRC 109434.</title>
        <authorList>
            <person name="Hosoyama A."/>
            <person name="Uohara A."/>
            <person name="Ohji S."/>
            <person name="Ichikawa N."/>
        </authorList>
    </citation>
    <scope>NUCLEOTIDE SEQUENCE [LARGE SCALE GENOMIC DNA]</scope>
    <source>
        <strain evidence="7 8">NBRC 109434</strain>
    </source>
</reference>
<dbReference type="Gene3D" id="1.10.10.60">
    <property type="entry name" value="Homeodomain-like"/>
    <property type="match status" value="1"/>
</dbReference>
<keyword evidence="1" id="KW-0805">Transcription regulation</keyword>
<evidence type="ECO:0000256" key="3">
    <source>
        <dbReference type="ARBA" id="ARBA00023163"/>
    </source>
</evidence>
<proteinExistence type="predicted"/>
<dbReference type="PANTHER" id="PTHR30055">
    <property type="entry name" value="HTH-TYPE TRANSCRIPTIONAL REGULATOR RUTR"/>
    <property type="match status" value="1"/>
</dbReference>
<dbReference type="Gene3D" id="1.10.357.10">
    <property type="entry name" value="Tetracycline Repressor, domain 2"/>
    <property type="match status" value="1"/>
</dbReference>
<dbReference type="GO" id="GO:0000976">
    <property type="term" value="F:transcription cis-regulatory region binding"/>
    <property type="evidence" value="ECO:0007669"/>
    <property type="project" value="TreeGrafter"/>
</dbReference>